<accession>A0A0F9RYW0</accession>
<reference evidence="2" key="1">
    <citation type="journal article" date="2015" name="Nature">
        <title>Complex archaea that bridge the gap between prokaryotes and eukaryotes.</title>
        <authorList>
            <person name="Spang A."/>
            <person name="Saw J.H."/>
            <person name="Jorgensen S.L."/>
            <person name="Zaremba-Niedzwiedzka K."/>
            <person name="Martijn J."/>
            <person name="Lind A.E."/>
            <person name="van Eijk R."/>
            <person name="Schleper C."/>
            <person name="Guy L."/>
            <person name="Ettema T.J."/>
        </authorList>
    </citation>
    <scope>NUCLEOTIDE SEQUENCE</scope>
</reference>
<dbReference type="AlphaFoldDB" id="A0A0F9RYW0"/>
<feature type="compositionally biased region" description="Acidic residues" evidence="1">
    <location>
        <begin position="20"/>
        <end position="41"/>
    </location>
</feature>
<sequence length="63" mass="7077">MSKKDDQKNTSGEVGSLEEVLGEVEEPETDSTPEVESEPPVEPEMRPGMTKEDYYKELFQGGR</sequence>
<organism evidence="2">
    <name type="scientific">marine sediment metagenome</name>
    <dbReference type="NCBI Taxonomy" id="412755"/>
    <lineage>
        <taxon>unclassified sequences</taxon>
        <taxon>metagenomes</taxon>
        <taxon>ecological metagenomes</taxon>
    </lineage>
</organism>
<name>A0A0F9RYW0_9ZZZZ</name>
<dbReference type="EMBL" id="LAZR01000705">
    <property type="protein sequence ID" value="KKN60069.1"/>
    <property type="molecule type" value="Genomic_DNA"/>
</dbReference>
<evidence type="ECO:0000313" key="2">
    <source>
        <dbReference type="EMBL" id="KKN60069.1"/>
    </source>
</evidence>
<comment type="caution">
    <text evidence="2">The sequence shown here is derived from an EMBL/GenBank/DDBJ whole genome shotgun (WGS) entry which is preliminary data.</text>
</comment>
<gene>
    <name evidence="2" type="ORF">LCGC14_0535380</name>
</gene>
<evidence type="ECO:0000256" key="1">
    <source>
        <dbReference type="SAM" id="MobiDB-lite"/>
    </source>
</evidence>
<protein>
    <submittedName>
        <fullName evidence="2">Uncharacterized protein</fullName>
    </submittedName>
</protein>
<feature type="region of interest" description="Disordered" evidence="1">
    <location>
        <begin position="1"/>
        <end position="51"/>
    </location>
</feature>
<proteinExistence type="predicted"/>